<dbReference type="GO" id="GO:0004802">
    <property type="term" value="F:transketolase activity"/>
    <property type="evidence" value="ECO:0007669"/>
    <property type="project" value="UniProtKB-EC"/>
</dbReference>
<evidence type="ECO:0000313" key="4">
    <source>
        <dbReference type="EMBL" id="MPN63902.1"/>
    </source>
</evidence>
<dbReference type="InterPro" id="IPR055152">
    <property type="entry name" value="Transketolase-like_C_2"/>
</dbReference>
<dbReference type="PANTHER" id="PTHR43522">
    <property type="entry name" value="TRANSKETOLASE"/>
    <property type="match status" value="1"/>
</dbReference>
<keyword evidence="4" id="KW-0808">Transferase</keyword>
<feature type="domain" description="Transketolase-like C-terminal" evidence="3">
    <location>
        <begin position="1"/>
        <end position="69"/>
    </location>
</feature>
<name>A0A645JKX2_9ZZZZ</name>
<dbReference type="InterPro" id="IPR033247">
    <property type="entry name" value="Transketolase_fam"/>
</dbReference>
<reference evidence="4" key="1">
    <citation type="submission" date="2019-08" db="EMBL/GenBank/DDBJ databases">
        <authorList>
            <person name="Kucharzyk K."/>
            <person name="Murdoch R.W."/>
            <person name="Higgins S."/>
            <person name="Loffler F."/>
        </authorList>
    </citation>
    <scope>NUCLEOTIDE SEQUENCE</scope>
</reference>
<evidence type="ECO:0000256" key="1">
    <source>
        <dbReference type="ARBA" id="ARBA00022723"/>
    </source>
</evidence>
<keyword evidence="2" id="KW-0460">Magnesium</keyword>
<dbReference type="EC" id="2.2.1.1" evidence="4"/>
<dbReference type="Gene3D" id="3.40.50.920">
    <property type="match status" value="1"/>
</dbReference>
<dbReference type="InterPro" id="IPR009014">
    <property type="entry name" value="Transketo_C/PFOR_II"/>
</dbReference>
<evidence type="ECO:0000259" key="3">
    <source>
        <dbReference type="Pfam" id="PF22613"/>
    </source>
</evidence>
<dbReference type="SUPFAM" id="SSF52922">
    <property type="entry name" value="TK C-terminal domain-like"/>
    <property type="match status" value="1"/>
</dbReference>
<keyword evidence="1" id="KW-0479">Metal-binding</keyword>
<protein>
    <submittedName>
        <fullName evidence="4">Transketolase</fullName>
        <ecNumber evidence="4">2.2.1.1</ecNumber>
    </submittedName>
</protein>
<dbReference type="GO" id="GO:0005829">
    <property type="term" value="C:cytosol"/>
    <property type="evidence" value="ECO:0007669"/>
    <property type="project" value="TreeGrafter"/>
</dbReference>
<accession>A0A645JKX2</accession>
<dbReference type="AlphaFoldDB" id="A0A645JKX2"/>
<dbReference type="PANTHER" id="PTHR43522:SF2">
    <property type="entry name" value="TRANSKETOLASE 1-RELATED"/>
    <property type="match status" value="1"/>
</dbReference>
<dbReference type="Pfam" id="PF22613">
    <property type="entry name" value="Transketolase_C_1"/>
    <property type="match status" value="1"/>
</dbReference>
<gene>
    <name evidence="4" type="primary">tkt_40</name>
    <name evidence="4" type="ORF">SDC9_211669</name>
</gene>
<dbReference type="GO" id="GO:0046872">
    <property type="term" value="F:metal ion binding"/>
    <property type="evidence" value="ECO:0007669"/>
    <property type="project" value="UniProtKB-KW"/>
</dbReference>
<comment type="caution">
    <text evidence="4">The sequence shown here is derived from an EMBL/GenBank/DDBJ whole genome shotgun (WGS) entry which is preliminary data.</text>
</comment>
<dbReference type="GO" id="GO:0006098">
    <property type="term" value="P:pentose-phosphate shunt"/>
    <property type="evidence" value="ECO:0007669"/>
    <property type="project" value="TreeGrafter"/>
</dbReference>
<organism evidence="4">
    <name type="scientific">bioreactor metagenome</name>
    <dbReference type="NCBI Taxonomy" id="1076179"/>
    <lineage>
        <taxon>unclassified sequences</taxon>
        <taxon>metagenomes</taxon>
        <taxon>ecological metagenomes</taxon>
    </lineage>
</organism>
<sequence length="85" mass="9813">MPSWEIFEEQTDEYKESVFPKSVKNRLAVEASTSFGWHKYIGFDGASISIDRFGRAGKPEEVFKFFGYTVENVVEKAIELIKKNK</sequence>
<dbReference type="EMBL" id="VSSQ01143999">
    <property type="protein sequence ID" value="MPN63902.1"/>
    <property type="molecule type" value="Genomic_DNA"/>
</dbReference>
<proteinExistence type="predicted"/>
<evidence type="ECO:0000256" key="2">
    <source>
        <dbReference type="ARBA" id="ARBA00022842"/>
    </source>
</evidence>